<dbReference type="Proteomes" id="UP000234275">
    <property type="component" value="Unassembled WGS sequence"/>
</dbReference>
<gene>
    <name evidence="2" type="ORF">P170DRAFT_425653</name>
</gene>
<dbReference type="InterPro" id="IPR036412">
    <property type="entry name" value="HAD-like_sf"/>
</dbReference>
<dbReference type="OrthoDB" id="2363873at2759"/>
<dbReference type="AlphaFoldDB" id="A0A2I2G6W3"/>
<sequence length="219" mass="24643">MSSDLPSSHHPATPPQALIFDLMGTCTDWKTSICTALSQSTSLGPRLAGQHAQFAADWRAGFFDEIHARFRSGGDSEDIDVTHRRVDEVLVDETERQRLVGSWHSQVAWPDASEAISRLKTKYMVFVFFDLPPDPAIYRKALQLLQLSPQDATMVAAHAYDLRAAKQIGLKTIYIRRGTEDIEENMDTVRHDVDIFMEDHSIEQSDGRGPLTQLADYLL</sequence>
<dbReference type="STRING" id="1392250.A0A2I2G6W3"/>
<comment type="caution">
    <text evidence="2">The sequence shown here is derived from an EMBL/GenBank/DDBJ whole genome shotgun (WGS) entry which is preliminary data.</text>
</comment>
<accession>A0A2I2G6W3</accession>
<dbReference type="Pfam" id="PF13242">
    <property type="entry name" value="Hydrolase_like"/>
    <property type="match status" value="1"/>
</dbReference>
<protein>
    <submittedName>
        <fullName evidence="2">HAD-like protein</fullName>
    </submittedName>
</protein>
<keyword evidence="1" id="KW-0378">Hydrolase</keyword>
<keyword evidence="3" id="KW-1185">Reference proteome</keyword>
<evidence type="ECO:0000256" key="1">
    <source>
        <dbReference type="ARBA" id="ARBA00022801"/>
    </source>
</evidence>
<dbReference type="GO" id="GO:0016787">
    <property type="term" value="F:hydrolase activity"/>
    <property type="evidence" value="ECO:0007669"/>
    <property type="project" value="UniProtKB-KW"/>
</dbReference>
<dbReference type="GeneID" id="36555353"/>
<dbReference type="InterPro" id="IPR051540">
    <property type="entry name" value="S-2-haloacid_dehalogenase"/>
</dbReference>
<proteinExistence type="predicted"/>
<reference evidence="2 3" key="1">
    <citation type="submission" date="2016-12" db="EMBL/GenBank/DDBJ databases">
        <title>The genomes of Aspergillus section Nigri reveals drivers in fungal speciation.</title>
        <authorList>
            <consortium name="DOE Joint Genome Institute"/>
            <person name="Vesth T.C."/>
            <person name="Nybo J."/>
            <person name="Theobald S."/>
            <person name="Brandl J."/>
            <person name="Frisvad J.C."/>
            <person name="Nielsen K.F."/>
            <person name="Lyhne E.K."/>
            <person name="Kogle M.E."/>
            <person name="Kuo A."/>
            <person name="Riley R."/>
            <person name="Clum A."/>
            <person name="Nolan M."/>
            <person name="Lipzen A."/>
            <person name="Salamov A."/>
            <person name="Henrissat B."/>
            <person name="Wiebenga A."/>
            <person name="De Vries R.P."/>
            <person name="Grigoriev I.V."/>
            <person name="Mortensen U.H."/>
            <person name="Andersen M.R."/>
            <person name="Baker S.E."/>
        </authorList>
    </citation>
    <scope>NUCLEOTIDE SEQUENCE [LARGE SCALE GENOMIC DNA]</scope>
    <source>
        <strain evidence="2 3">IBT 23096</strain>
    </source>
</reference>
<dbReference type="VEuPathDB" id="FungiDB:P170DRAFT_425653"/>
<dbReference type="PANTHER" id="PTHR43316:SF3">
    <property type="entry name" value="HALOACID DEHALOGENASE, TYPE II (AFU_ORTHOLOGUE AFUA_2G07750)-RELATED"/>
    <property type="match status" value="1"/>
</dbReference>
<dbReference type="SUPFAM" id="SSF56784">
    <property type="entry name" value="HAD-like"/>
    <property type="match status" value="1"/>
</dbReference>
<dbReference type="PANTHER" id="PTHR43316">
    <property type="entry name" value="HYDROLASE, HALOACID DELAHOGENASE-RELATED"/>
    <property type="match status" value="1"/>
</dbReference>
<organism evidence="2 3">
    <name type="scientific">Aspergillus steynii IBT 23096</name>
    <dbReference type="NCBI Taxonomy" id="1392250"/>
    <lineage>
        <taxon>Eukaryota</taxon>
        <taxon>Fungi</taxon>
        <taxon>Dikarya</taxon>
        <taxon>Ascomycota</taxon>
        <taxon>Pezizomycotina</taxon>
        <taxon>Eurotiomycetes</taxon>
        <taxon>Eurotiomycetidae</taxon>
        <taxon>Eurotiales</taxon>
        <taxon>Aspergillaceae</taxon>
        <taxon>Aspergillus</taxon>
        <taxon>Aspergillus subgen. Circumdati</taxon>
    </lineage>
</organism>
<dbReference type="Gene3D" id="3.40.50.1000">
    <property type="entry name" value="HAD superfamily/HAD-like"/>
    <property type="match status" value="1"/>
</dbReference>
<dbReference type="InterPro" id="IPR023214">
    <property type="entry name" value="HAD_sf"/>
</dbReference>
<evidence type="ECO:0000313" key="2">
    <source>
        <dbReference type="EMBL" id="PLB48613.1"/>
    </source>
</evidence>
<dbReference type="RefSeq" id="XP_024703915.1">
    <property type="nucleotide sequence ID" value="XM_024847654.1"/>
</dbReference>
<name>A0A2I2G6W3_9EURO</name>
<dbReference type="EMBL" id="MSFO01000004">
    <property type="protein sequence ID" value="PLB48613.1"/>
    <property type="molecule type" value="Genomic_DNA"/>
</dbReference>
<evidence type="ECO:0000313" key="3">
    <source>
        <dbReference type="Proteomes" id="UP000234275"/>
    </source>
</evidence>